<name>X0SYE9_9ZZZZ</name>
<proteinExistence type="predicted"/>
<organism evidence="1">
    <name type="scientific">marine sediment metagenome</name>
    <dbReference type="NCBI Taxonomy" id="412755"/>
    <lineage>
        <taxon>unclassified sequences</taxon>
        <taxon>metagenomes</taxon>
        <taxon>ecological metagenomes</taxon>
    </lineage>
</organism>
<feature type="non-terminal residue" evidence="1">
    <location>
        <position position="100"/>
    </location>
</feature>
<accession>X0SYE9</accession>
<gene>
    <name evidence="1" type="ORF">S01H1_30705</name>
</gene>
<reference evidence="1" key="1">
    <citation type="journal article" date="2014" name="Front. Microbiol.">
        <title>High frequency of phylogenetically diverse reductive dehalogenase-homologous genes in deep subseafloor sedimentary metagenomes.</title>
        <authorList>
            <person name="Kawai M."/>
            <person name="Futagami T."/>
            <person name="Toyoda A."/>
            <person name="Takaki Y."/>
            <person name="Nishi S."/>
            <person name="Hori S."/>
            <person name="Arai W."/>
            <person name="Tsubouchi T."/>
            <person name="Morono Y."/>
            <person name="Uchiyama I."/>
            <person name="Ito T."/>
            <person name="Fujiyama A."/>
            <person name="Inagaki F."/>
            <person name="Takami H."/>
        </authorList>
    </citation>
    <scope>NUCLEOTIDE SEQUENCE</scope>
    <source>
        <strain evidence="1">Expedition CK06-06</strain>
    </source>
</reference>
<protein>
    <submittedName>
        <fullName evidence="1">Uncharacterized protein</fullName>
    </submittedName>
</protein>
<comment type="caution">
    <text evidence="1">The sequence shown here is derived from an EMBL/GenBank/DDBJ whole genome shotgun (WGS) entry which is preliminary data.</text>
</comment>
<dbReference type="AlphaFoldDB" id="X0SYE9"/>
<dbReference type="EMBL" id="BARS01018914">
    <property type="protein sequence ID" value="GAF86248.1"/>
    <property type="molecule type" value="Genomic_DNA"/>
</dbReference>
<sequence>MTRSAPQVSFSVAEIDYGTIDVGESSATKNYDIFLHGESSSYTEAIKMSISFAESTNASEARSEEWVKVSCPQQEWTTIGSVSTGTEAFVSTVTAGTRSG</sequence>
<evidence type="ECO:0000313" key="1">
    <source>
        <dbReference type="EMBL" id="GAF86248.1"/>
    </source>
</evidence>